<dbReference type="OrthoDB" id="10350037at2759"/>
<gene>
    <name evidence="3" type="ORF">SDRG_16524</name>
</gene>
<accession>T0R0W8</accession>
<evidence type="ECO:0000313" key="3">
    <source>
        <dbReference type="EMBL" id="EQC25628.1"/>
    </source>
</evidence>
<keyword evidence="2" id="KW-1133">Transmembrane helix</keyword>
<feature type="region of interest" description="Disordered" evidence="1">
    <location>
        <begin position="193"/>
        <end position="221"/>
    </location>
</feature>
<dbReference type="EMBL" id="JH767264">
    <property type="protein sequence ID" value="EQC25628.1"/>
    <property type="molecule type" value="Genomic_DNA"/>
</dbReference>
<sequence length="221" mass="25075">RYHLERFFLPVDPALQSVLLFLLGPFLWYGTAVVPSFLQAYQYLLVCLFTTNYAYRIEVAIVGTAYIAIIAIAPVLYGALGFWRRPRASAMRYSSANYNALTNRLLLWFIRPLHTQAERGFGGSVHELCEANAGYKALPVINTSGSDSFVLCYCNQRLQARLRLSLLEYVDVQSDEPDLCVDSGISTSRFNELELPSRRPSTEKPSRPRLLRARPPSPWCM</sequence>
<evidence type="ECO:0000313" key="4">
    <source>
        <dbReference type="Proteomes" id="UP000030762"/>
    </source>
</evidence>
<feature type="compositionally biased region" description="Basic and acidic residues" evidence="1">
    <location>
        <begin position="193"/>
        <end position="206"/>
    </location>
</feature>
<keyword evidence="2" id="KW-0472">Membrane</keyword>
<dbReference type="AlphaFoldDB" id="T0R0W8"/>
<keyword evidence="4" id="KW-1185">Reference proteome</keyword>
<proteinExistence type="predicted"/>
<dbReference type="Proteomes" id="UP000030762">
    <property type="component" value="Unassembled WGS sequence"/>
</dbReference>
<dbReference type="RefSeq" id="XP_008620960.1">
    <property type="nucleotide sequence ID" value="XM_008622738.1"/>
</dbReference>
<dbReference type="OMA" id="FLWYGTA"/>
<name>T0R0W8_SAPDV</name>
<feature type="non-terminal residue" evidence="3">
    <location>
        <position position="1"/>
    </location>
</feature>
<keyword evidence="2" id="KW-0812">Transmembrane</keyword>
<feature type="transmembrane region" description="Helical" evidence="2">
    <location>
        <begin position="59"/>
        <end position="83"/>
    </location>
</feature>
<reference evidence="3 4" key="1">
    <citation type="submission" date="2012-04" db="EMBL/GenBank/DDBJ databases">
        <title>The Genome Sequence of Saprolegnia declina VS20.</title>
        <authorList>
            <consortium name="The Broad Institute Genome Sequencing Platform"/>
            <person name="Russ C."/>
            <person name="Nusbaum C."/>
            <person name="Tyler B."/>
            <person name="van West P."/>
            <person name="Dieguez-Uribeondo J."/>
            <person name="de Bruijn I."/>
            <person name="Tripathy S."/>
            <person name="Jiang R."/>
            <person name="Young S.K."/>
            <person name="Zeng Q."/>
            <person name="Gargeya S."/>
            <person name="Fitzgerald M."/>
            <person name="Haas B."/>
            <person name="Abouelleil A."/>
            <person name="Alvarado L."/>
            <person name="Arachchi H.M."/>
            <person name="Berlin A."/>
            <person name="Chapman S.B."/>
            <person name="Goldberg J."/>
            <person name="Griggs A."/>
            <person name="Gujja S."/>
            <person name="Hansen M."/>
            <person name="Howarth C."/>
            <person name="Imamovic A."/>
            <person name="Larimer J."/>
            <person name="McCowen C."/>
            <person name="Montmayeur A."/>
            <person name="Murphy C."/>
            <person name="Neiman D."/>
            <person name="Pearson M."/>
            <person name="Priest M."/>
            <person name="Roberts A."/>
            <person name="Saif S."/>
            <person name="Shea T."/>
            <person name="Sisk P."/>
            <person name="Sykes S."/>
            <person name="Wortman J."/>
            <person name="Nusbaum C."/>
            <person name="Birren B."/>
        </authorList>
    </citation>
    <scope>NUCLEOTIDE SEQUENCE [LARGE SCALE GENOMIC DNA]</scope>
    <source>
        <strain evidence="3 4">VS20</strain>
    </source>
</reference>
<dbReference type="VEuPathDB" id="FungiDB:SDRG_16524"/>
<evidence type="ECO:0000256" key="2">
    <source>
        <dbReference type="SAM" id="Phobius"/>
    </source>
</evidence>
<protein>
    <submittedName>
        <fullName evidence="3">Uncharacterized protein</fullName>
    </submittedName>
</protein>
<dbReference type="InParanoid" id="T0R0W8"/>
<evidence type="ECO:0000256" key="1">
    <source>
        <dbReference type="SAM" id="MobiDB-lite"/>
    </source>
</evidence>
<organism evidence="3 4">
    <name type="scientific">Saprolegnia diclina (strain VS20)</name>
    <dbReference type="NCBI Taxonomy" id="1156394"/>
    <lineage>
        <taxon>Eukaryota</taxon>
        <taxon>Sar</taxon>
        <taxon>Stramenopiles</taxon>
        <taxon>Oomycota</taxon>
        <taxon>Saprolegniomycetes</taxon>
        <taxon>Saprolegniales</taxon>
        <taxon>Saprolegniaceae</taxon>
        <taxon>Saprolegnia</taxon>
    </lineage>
</organism>
<dbReference type="GeneID" id="19957251"/>